<dbReference type="RefSeq" id="WP_377010239.1">
    <property type="nucleotide sequence ID" value="NZ_JBHSLV010000032.1"/>
</dbReference>
<gene>
    <name evidence="1" type="ORF">ACFPPC_19080</name>
</gene>
<organism evidence="1 2">
    <name type="scientific">Bosea vestrisii</name>
    <dbReference type="NCBI Taxonomy" id="151416"/>
    <lineage>
        <taxon>Bacteria</taxon>
        <taxon>Pseudomonadati</taxon>
        <taxon>Pseudomonadota</taxon>
        <taxon>Alphaproteobacteria</taxon>
        <taxon>Hyphomicrobiales</taxon>
        <taxon>Boseaceae</taxon>
        <taxon>Bosea</taxon>
    </lineage>
</organism>
<protein>
    <submittedName>
        <fullName evidence="1">Uncharacterized protein</fullName>
    </submittedName>
</protein>
<comment type="caution">
    <text evidence="1">The sequence shown here is derived from an EMBL/GenBank/DDBJ whole genome shotgun (WGS) entry which is preliminary data.</text>
</comment>
<dbReference type="EMBL" id="JBHSLV010000032">
    <property type="protein sequence ID" value="MFC5394746.1"/>
    <property type="molecule type" value="Genomic_DNA"/>
</dbReference>
<name>A0ABW0HC39_9HYPH</name>
<evidence type="ECO:0000313" key="1">
    <source>
        <dbReference type="EMBL" id="MFC5394746.1"/>
    </source>
</evidence>
<dbReference type="Proteomes" id="UP001596104">
    <property type="component" value="Unassembled WGS sequence"/>
</dbReference>
<keyword evidence="2" id="KW-1185">Reference proteome</keyword>
<sequence>MTAPLQAILDAELARGNRVLDSGEWPPLCDLFVLLARPFHKRYPLSKGLAYEVIGDPHCWKAEYRHGRECLACAF</sequence>
<evidence type="ECO:0000313" key="2">
    <source>
        <dbReference type="Proteomes" id="UP001596104"/>
    </source>
</evidence>
<reference evidence="2" key="1">
    <citation type="journal article" date="2019" name="Int. J. Syst. Evol. Microbiol.">
        <title>The Global Catalogue of Microorganisms (GCM) 10K type strain sequencing project: providing services to taxonomists for standard genome sequencing and annotation.</title>
        <authorList>
            <consortium name="The Broad Institute Genomics Platform"/>
            <consortium name="The Broad Institute Genome Sequencing Center for Infectious Disease"/>
            <person name="Wu L."/>
            <person name="Ma J."/>
        </authorList>
    </citation>
    <scope>NUCLEOTIDE SEQUENCE [LARGE SCALE GENOMIC DNA]</scope>
    <source>
        <strain evidence="2">CGMCC 1.16326</strain>
    </source>
</reference>
<proteinExistence type="predicted"/>
<accession>A0ABW0HC39</accession>